<dbReference type="STRING" id="414703.SAMN04488125_103130"/>
<dbReference type="NCBIfam" id="NF009466">
    <property type="entry name" value="PRK12826.1-2"/>
    <property type="match status" value="1"/>
</dbReference>
<keyword evidence="4 5" id="KW-0521">NADP</keyword>
<dbReference type="EMBL" id="FOSV01000003">
    <property type="protein sequence ID" value="SFK66026.1"/>
    <property type="molecule type" value="Genomic_DNA"/>
</dbReference>
<dbReference type="GO" id="GO:0051287">
    <property type="term" value="F:NAD binding"/>
    <property type="evidence" value="ECO:0007669"/>
    <property type="project" value="UniProtKB-UniRule"/>
</dbReference>
<dbReference type="RefSeq" id="WP_091942959.1">
    <property type="nucleotide sequence ID" value="NZ_FOSV01000003.1"/>
</dbReference>
<keyword evidence="2 5" id="KW-0560">Oxidoreductase</keyword>
<evidence type="ECO:0000313" key="7">
    <source>
        <dbReference type="EMBL" id="SFK66026.1"/>
    </source>
</evidence>
<dbReference type="Gene3D" id="3.40.50.720">
    <property type="entry name" value="NAD(P)-binding Rossmann-like Domain"/>
    <property type="match status" value="1"/>
</dbReference>
<dbReference type="PROSITE" id="PS00061">
    <property type="entry name" value="ADH_SHORT"/>
    <property type="match status" value="1"/>
</dbReference>
<dbReference type="PRINTS" id="PR00081">
    <property type="entry name" value="GDHRDH"/>
</dbReference>
<proteinExistence type="inferred from homology"/>
<dbReference type="InterPro" id="IPR002347">
    <property type="entry name" value="SDR_fam"/>
</dbReference>
<feature type="binding site" evidence="4">
    <location>
        <position position="38"/>
    </location>
    <ligand>
        <name>NADP(+)</name>
        <dbReference type="ChEBI" id="CHEBI:58349"/>
    </ligand>
</feature>
<organism evidence="7 8">
    <name type="scientific">Methylorubrum salsuginis</name>
    <dbReference type="NCBI Taxonomy" id="414703"/>
    <lineage>
        <taxon>Bacteria</taxon>
        <taxon>Pseudomonadati</taxon>
        <taxon>Pseudomonadota</taxon>
        <taxon>Alphaproteobacteria</taxon>
        <taxon>Hyphomicrobiales</taxon>
        <taxon>Methylobacteriaceae</taxon>
        <taxon>Methylorubrum</taxon>
    </lineage>
</organism>
<dbReference type="InterPro" id="IPR011284">
    <property type="entry name" value="3oxo_ACP_reduc"/>
</dbReference>
<keyword evidence="5" id="KW-0275">Fatty acid biosynthesis</keyword>
<comment type="similarity">
    <text evidence="1 5">Belongs to the short-chain dehydrogenases/reductases (SDR) family.</text>
</comment>
<keyword evidence="8" id="KW-1185">Reference proteome</keyword>
<dbReference type="InterPro" id="IPR057326">
    <property type="entry name" value="KR_dom"/>
</dbReference>
<comment type="subunit">
    <text evidence="5">Homotetramer.</text>
</comment>
<dbReference type="InterPro" id="IPR020904">
    <property type="entry name" value="Sc_DH/Rdtase_CS"/>
</dbReference>
<sequence>MFDLTGRKALVTGATGGLGGAIARALHAQGAHVALSGTRKSVLDELAAELGGERVAVVEANLADKEAVEALLPAAESALGGLDILVNNAGITRDNLFMRMKDEEWEAVLNVNLTAAFRLSRAALRGMMKRRYGRIIGIGSVVGTTGNPGQGNYAAAKAGLVGMTKALAAEVASRNVTVNCIAPGFIGSAMTDALNEKQRETILTRVPAGRLGTGAEIGAAAVYLASEEAAYVTGQTLHVNGGMAMV</sequence>
<dbReference type="NCBIfam" id="TIGR01830">
    <property type="entry name" value="3oxo_ACP_reduc"/>
    <property type="match status" value="1"/>
</dbReference>
<evidence type="ECO:0000256" key="4">
    <source>
        <dbReference type="PIRSR" id="PIRSR611284-2"/>
    </source>
</evidence>
<feature type="binding site" evidence="4">
    <location>
        <begin position="153"/>
        <end position="157"/>
    </location>
    <ligand>
        <name>NADP(+)</name>
        <dbReference type="ChEBI" id="CHEBI:58349"/>
    </ligand>
</feature>
<dbReference type="GO" id="GO:0004316">
    <property type="term" value="F:3-oxoacyl-[acyl-carrier-protein] reductase (NADPH) activity"/>
    <property type="evidence" value="ECO:0007669"/>
    <property type="project" value="UniProtKB-UniRule"/>
</dbReference>
<dbReference type="SMART" id="SM00822">
    <property type="entry name" value="PKS_KR"/>
    <property type="match status" value="1"/>
</dbReference>
<evidence type="ECO:0000259" key="6">
    <source>
        <dbReference type="SMART" id="SM00822"/>
    </source>
</evidence>
<keyword evidence="5" id="KW-0276">Fatty acid metabolism</keyword>
<comment type="function">
    <text evidence="5">Catalyzes the NADPH-dependent reduction of beta-ketoacyl-ACP substrates to beta-hydroxyacyl-ACP products, the first reductive step in the elongation cycle of fatty acid biosynthesis.</text>
</comment>
<comment type="pathway">
    <text evidence="5">Lipid metabolism; fatty acid biosynthesis.</text>
</comment>
<dbReference type="InterPro" id="IPR050259">
    <property type="entry name" value="SDR"/>
</dbReference>
<feature type="binding site" evidence="4">
    <location>
        <position position="186"/>
    </location>
    <ligand>
        <name>NADP(+)</name>
        <dbReference type="ChEBI" id="CHEBI:58349"/>
    </ligand>
</feature>
<keyword evidence="5" id="KW-0443">Lipid metabolism</keyword>
<reference evidence="8" key="1">
    <citation type="submission" date="2016-10" db="EMBL/GenBank/DDBJ databases">
        <authorList>
            <person name="Varghese N."/>
            <person name="Submissions S."/>
        </authorList>
    </citation>
    <scope>NUCLEOTIDE SEQUENCE [LARGE SCALE GENOMIC DNA]</scope>
    <source>
        <strain evidence="8">CGMCC 1.6474</strain>
    </source>
</reference>
<accession>A0A1I4BDE6</accession>
<feature type="binding site" evidence="4">
    <location>
        <position position="88"/>
    </location>
    <ligand>
        <name>NADP(+)</name>
        <dbReference type="ChEBI" id="CHEBI:58349"/>
    </ligand>
</feature>
<dbReference type="PANTHER" id="PTHR42879">
    <property type="entry name" value="3-OXOACYL-(ACYL-CARRIER-PROTEIN) REDUCTASE"/>
    <property type="match status" value="1"/>
</dbReference>
<dbReference type="InterPro" id="IPR036291">
    <property type="entry name" value="NAD(P)-bd_dom_sf"/>
</dbReference>
<dbReference type="OrthoDB" id="9804774at2"/>
<protein>
    <recommendedName>
        <fullName evidence="5">3-oxoacyl-[acyl-carrier-protein] reductase</fullName>
        <ecNumber evidence="5">1.1.1.100</ecNumber>
    </recommendedName>
</protein>
<dbReference type="Pfam" id="PF13561">
    <property type="entry name" value="adh_short_C2"/>
    <property type="match status" value="1"/>
</dbReference>
<evidence type="ECO:0000313" key="8">
    <source>
        <dbReference type="Proteomes" id="UP000198804"/>
    </source>
</evidence>
<dbReference type="Proteomes" id="UP000198804">
    <property type="component" value="Unassembled WGS sequence"/>
</dbReference>
<evidence type="ECO:0000256" key="2">
    <source>
        <dbReference type="ARBA" id="ARBA00023002"/>
    </source>
</evidence>
<feature type="domain" description="Ketoreductase" evidence="6">
    <location>
        <begin position="7"/>
        <end position="189"/>
    </location>
</feature>
<dbReference type="CDD" id="cd05333">
    <property type="entry name" value="BKR_SDR_c"/>
    <property type="match status" value="1"/>
</dbReference>
<dbReference type="PANTHER" id="PTHR42879:SF2">
    <property type="entry name" value="3-OXOACYL-[ACYL-CARRIER-PROTEIN] REDUCTASE FABG"/>
    <property type="match status" value="1"/>
</dbReference>
<dbReference type="PRINTS" id="PR00080">
    <property type="entry name" value="SDRFAMILY"/>
</dbReference>
<dbReference type="FunFam" id="3.40.50.720:FF:000173">
    <property type="entry name" value="3-oxoacyl-[acyl-carrier protein] reductase"/>
    <property type="match status" value="1"/>
</dbReference>
<name>A0A1I4BDE6_9HYPH</name>
<evidence type="ECO:0000256" key="3">
    <source>
        <dbReference type="PIRSR" id="PIRSR611284-1"/>
    </source>
</evidence>
<dbReference type="SUPFAM" id="SSF51735">
    <property type="entry name" value="NAD(P)-binding Rossmann-fold domains"/>
    <property type="match status" value="1"/>
</dbReference>
<evidence type="ECO:0000256" key="1">
    <source>
        <dbReference type="ARBA" id="ARBA00006484"/>
    </source>
</evidence>
<comment type="catalytic activity">
    <reaction evidence="5">
        <text>a (3R)-hydroxyacyl-[ACP] + NADP(+) = a 3-oxoacyl-[ACP] + NADPH + H(+)</text>
        <dbReference type="Rhea" id="RHEA:17397"/>
        <dbReference type="Rhea" id="RHEA-COMP:9916"/>
        <dbReference type="Rhea" id="RHEA-COMP:9945"/>
        <dbReference type="ChEBI" id="CHEBI:15378"/>
        <dbReference type="ChEBI" id="CHEBI:57783"/>
        <dbReference type="ChEBI" id="CHEBI:58349"/>
        <dbReference type="ChEBI" id="CHEBI:78776"/>
        <dbReference type="ChEBI" id="CHEBI:78827"/>
        <dbReference type="EC" id="1.1.1.100"/>
    </reaction>
</comment>
<dbReference type="GO" id="GO:0006633">
    <property type="term" value="P:fatty acid biosynthetic process"/>
    <property type="evidence" value="ECO:0007669"/>
    <property type="project" value="UniProtKB-UniPathway"/>
</dbReference>
<keyword evidence="5" id="KW-0444">Lipid biosynthesis</keyword>
<gene>
    <name evidence="7" type="ORF">SAMN04488125_103130</name>
</gene>
<evidence type="ECO:0000256" key="5">
    <source>
        <dbReference type="RuleBase" id="RU366074"/>
    </source>
</evidence>
<feature type="active site" description="Proton acceptor" evidence="3">
    <location>
        <position position="153"/>
    </location>
</feature>
<dbReference type="UniPathway" id="UPA00094"/>
<dbReference type="EC" id="1.1.1.100" evidence="5"/>
<dbReference type="AlphaFoldDB" id="A0A1I4BDE6"/>